<keyword evidence="2" id="KW-0808">Transferase</keyword>
<dbReference type="SUPFAM" id="SSF53335">
    <property type="entry name" value="S-adenosyl-L-methionine-dependent methyltransferases"/>
    <property type="match status" value="1"/>
</dbReference>
<proteinExistence type="predicted"/>
<name>A0A5D0RIN4_9RHOB</name>
<dbReference type="EMBL" id="VSIY01000009">
    <property type="protein sequence ID" value="TYB80949.1"/>
    <property type="molecule type" value="Genomic_DNA"/>
</dbReference>
<evidence type="ECO:0000313" key="2">
    <source>
        <dbReference type="EMBL" id="TYB80949.1"/>
    </source>
</evidence>
<dbReference type="AlphaFoldDB" id="A0A5D0RIN4"/>
<dbReference type="CDD" id="cd02440">
    <property type="entry name" value="AdoMet_MTases"/>
    <property type="match status" value="1"/>
</dbReference>
<comment type="caution">
    <text evidence="2">The sequence shown here is derived from an EMBL/GenBank/DDBJ whole genome shotgun (WGS) entry which is preliminary data.</text>
</comment>
<dbReference type="GO" id="GO:0008168">
    <property type="term" value="F:methyltransferase activity"/>
    <property type="evidence" value="ECO:0007669"/>
    <property type="project" value="UniProtKB-KW"/>
</dbReference>
<dbReference type="InterPro" id="IPR029063">
    <property type="entry name" value="SAM-dependent_MTases_sf"/>
</dbReference>
<feature type="domain" description="Methyltransferase type 12" evidence="1">
    <location>
        <begin position="43"/>
        <end position="138"/>
    </location>
</feature>
<dbReference type="RefSeq" id="WP_148378012.1">
    <property type="nucleotide sequence ID" value="NZ_VSIY01000009.1"/>
</dbReference>
<dbReference type="InterPro" id="IPR013217">
    <property type="entry name" value="Methyltransf_12"/>
</dbReference>
<dbReference type="Pfam" id="PF08242">
    <property type="entry name" value="Methyltransf_12"/>
    <property type="match status" value="1"/>
</dbReference>
<dbReference type="Proteomes" id="UP000322080">
    <property type="component" value="Unassembled WGS sequence"/>
</dbReference>
<evidence type="ECO:0000313" key="3">
    <source>
        <dbReference type="Proteomes" id="UP000322080"/>
    </source>
</evidence>
<protein>
    <submittedName>
        <fullName evidence="2">Class I SAM-dependent methyltransferase</fullName>
    </submittedName>
</protein>
<keyword evidence="3" id="KW-1185">Reference proteome</keyword>
<evidence type="ECO:0000259" key="1">
    <source>
        <dbReference type="Pfam" id="PF08242"/>
    </source>
</evidence>
<keyword evidence="2" id="KW-0489">Methyltransferase</keyword>
<accession>A0A5D0RIN4</accession>
<dbReference type="GO" id="GO:0032259">
    <property type="term" value="P:methylation"/>
    <property type="evidence" value="ECO:0007669"/>
    <property type="project" value="UniProtKB-KW"/>
</dbReference>
<reference evidence="2 3" key="1">
    <citation type="submission" date="2019-08" db="EMBL/GenBank/DDBJ databases">
        <title>Identification of a novel species of the genus Boseongicola.</title>
        <authorList>
            <person name="Zhang X.-Q."/>
        </authorList>
    </citation>
    <scope>NUCLEOTIDE SEQUENCE [LARGE SCALE GENOMIC DNA]</scope>
    <source>
        <strain evidence="2 3">HY14</strain>
    </source>
</reference>
<sequence length="206" mass="22087">MTGKSHWNDVYRARDTEALTWYEAAPGVSMELIRAHATPGPAVDIGAGTSHLVDALLDAGFGPVTALDLSDEALAISRARLGARADQVDWVVGDVTGWQPAPGLGLWHDRAVLHFLTGVADRAAYVAVMDAALAPGGVAVIGTFADDGPEKCSGLPVHRYAPEALAAEVERHAPGVFEPLEARRHVHVTPKQNRQNFQFSVFRKRP</sequence>
<organism evidence="2 3">
    <name type="scientific">Maritimibacter fusiformis</name>
    <dbReference type="NCBI Taxonomy" id="2603819"/>
    <lineage>
        <taxon>Bacteria</taxon>
        <taxon>Pseudomonadati</taxon>
        <taxon>Pseudomonadota</taxon>
        <taxon>Alphaproteobacteria</taxon>
        <taxon>Rhodobacterales</taxon>
        <taxon>Roseobacteraceae</taxon>
        <taxon>Maritimibacter</taxon>
    </lineage>
</organism>
<gene>
    <name evidence="2" type="ORF">FVF75_10880</name>
</gene>
<dbReference type="Gene3D" id="3.40.50.150">
    <property type="entry name" value="Vaccinia Virus protein VP39"/>
    <property type="match status" value="1"/>
</dbReference>